<dbReference type="STRING" id="118101.ATN01_02215"/>
<dbReference type="GO" id="GO:0003887">
    <property type="term" value="F:DNA-directed DNA polymerase activity"/>
    <property type="evidence" value="ECO:0007669"/>
    <property type="project" value="UniProtKB-UniRule"/>
</dbReference>
<proteinExistence type="inferred from homology"/>
<dbReference type="RefSeq" id="WP_075433461.1">
    <property type="nucleotide sequence ID" value="NZ_CP013259.1"/>
</dbReference>
<comment type="subunit">
    <text evidence="7">DNA polymerase III contains a core (composed of alpha, epsilon and theta chains) that associates with a tau subunit. This core dimerizes to form the POLIII' complex. PolIII' associates with the gamma complex (composed of gamma, delta, delta', psi and chi chains) and with the beta chain to form the complete DNA polymerase III complex.</text>
</comment>
<dbReference type="Pfam" id="PF06144">
    <property type="entry name" value="DNA_pol3_delta"/>
    <property type="match status" value="1"/>
</dbReference>
<accession>A0A1B2H9C3</accession>
<dbReference type="Gene3D" id="3.40.50.300">
    <property type="entry name" value="P-loop containing nucleotide triphosphate hydrolases"/>
    <property type="match status" value="1"/>
</dbReference>
<evidence type="ECO:0000256" key="7">
    <source>
        <dbReference type="ARBA" id="ARBA00026073"/>
    </source>
</evidence>
<dbReference type="PANTHER" id="PTHR34388:SF1">
    <property type="entry name" value="DNA POLYMERASE III SUBUNIT DELTA"/>
    <property type="match status" value="1"/>
</dbReference>
<dbReference type="SUPFAM" id="SSF48019">
    <property type="entry name" value="post-AAA+ oligomerization domain-like"/>
    <property type="match status" value="1"/>
</dbReference>
<dbReference type="InterPro" id="IPR008921">
    <property type="entry name" value="DNA_pol3_clamp-load_cplx_C"/>
</dbReference>
<evidence type="ECO:0000256" key="1">
    <source>
        <dbReference type="ARBA" id="ARBA00012417"/>
    </source>
</evidence>
<keyword evidence="3" id="KW-0808">Transferase</keyword>
<evidence type="ECO:0000256" key="8">
    <source>
        <dbReference type="ARBA" id="ARBA00034754"/>
    </source>
</evidence>
<dbReference type="GO" id="GO:0003677">
    <property type="term" value="F:DNA binding"/>
    <property type="evidence" value="ECO:0007669"/>
    <property type="project" value="InterPro"/>
</dbReference>
<dbReference type="InterPro" id="IPR027417">
    <property type="entry name" value="P-loop_NTPase"/>
</dbReference>
<name>A0A1B2H9C3_BUCDN</name>
<dbReference type="InterPro" id="IPR010372">
    <property type="entry name" value="DNA_pol3_delta_N"/>
</dbReference>
<evidence type="ECO:0000256" key="9">
    <source>
        <dbReference type="ARBA" id="ARBA00049244"/>
    </source>
</evidence>
<dbReference type="AlphaFoldDB" id="A0A1B2H9C3"/>
<dbReference type="OrthoDB" id="9770982at2"/>
<dbReference type="Gene3D" id="1.10.8.60">
    <property type="match status" value="1"/>
</dbReference>
<evidence type="ECO:0000256" key="6">
    <source>
        <dbReference type="ARBA" id="ARBA00022932"/>
    </source>
</evidence>
<dbReference type="InterPro" id="IPR032780">
    <property type="entry name" value="DNA_pol3_delt_C"/>
</dbReference>
<evidence type="ECO:0000256" key="4">
    <source>
        <dbReference type="ARBA" id="ARBA00022695"/>
    </source>
</evidence>
<dbReference type="PANTHER" id="PTHR34388">
    <property type="entry name" value="DNA POLYMERASE III SUBUNIT DELTA"/>
    <property type="match status" value="1"/>
</dbReference>
<reference evidence="13 14" key="1">
    <citation type="submission" date="2015-11" db="EMBL/GenBank/DDBJ databases">
        <title>The complete genome of Buchnera aphidicola from Diuraphis noxia biotype SAM.</title>
        <authorList>
            <person name="Burger N.F.V."/>
            <person name="Oberholster A.-M."/>
        </authorList>
    </citation>
    <scope>NUCLEOTIDE SEQUENCE [LARGE SCALE GENOMIC DNA]</scope>
    <source>
        <strain evidence="13">SAM</strain>
    </source>
</reference>
<comment type="similarity">
    <text evidence="8">Belongs to the DNA polymerase HolA subunit family.</text>
</comment>
<keyword evidence="5" id="KW-0235">DNA replication</keyword>
<feature type="domain" description="DNA polymerase III delta N-terminal" evidence="11">
    <location>
        <begin position="21"/>
        <end position="139"/>
    </location>
</feature>
<organism evidence="13 14">
    <name type="scientific">Buchnera aphidicola subsp. Diuraphis noxia</name>
    <dbReference type="NCBI Taxonomy" id="118101"/>
    <lineage>
        <taxon>Bacteria</taxon>
        <taxon>Pseudomonadati</taxon>
        <taxon>Pseudomonadota</taxon>
        <taxon>Gammaproteobacteria</taxon>
        <taxon>Enterobacterales</taxon>
        <taxon>Erwiniaceae</taxon>
        <taxon>Buchnera</taxon>
    </lineage>
</organism>
<dbReference type="Gene3D" id="1.20.272.10">
    <property type="match status" value="1"/>
</dbReference>
<evidence type="ECO:0000259" key="12">
    <source>
        <dbReference type="Pfam" id="PF14840"/>
    </source>
</evidence>
<dbReference type="PATRIC" id="fig|118101.4.peg.446"/>
<dbReference type="GO" id="GO:0006261">
    <property type="term" value="P:DNA-templated DNA replication"/>
    <property type="evidence" value="ECO:0007669"/>
    <property type="project" value="TreeGrafter"/>
</dbReference>
<feature type="domain" description="DNA polymerase III subunit delta C-terminal" evidence="12">
    <location>
        <begin position="214"/>
        <end position="331"/>
    </location>
</feature>
<comment type="catalytic activity">
    <reaction evidence="9">
        <text>DNA(n) + a 2'-deoxyribonucleoside 5'-triphosphate = DNA(n+1) + diphosphate</text>
        <dbReference type="Rhea" id="RHEA:22508"/>
        <dbReference type="Rhea" id="RHEA-COMP:17339"/>
        <dbReference type="Rhea" id="RHEA-COMP:17340"/>
        <dbReference type="ChEBI" id="CHEBI:33019"/>
        <dbReference type="ChEBI" id="CHEBI:61560"/>
        <dbReference type="ChEBI" id="CHEBI:173112"/>
        <dbReference type="EC" id="2.7.7.7"/>
    </reaction>
</comment>
<dbReference type="GO" id="GO:0009360">
    <property type="term" value="C:DNA polymerase III complex"/>
    <property type="evidence" value="ECO:0007669"/>
    <property type="project" value="UniProtKB-UniRule"/>
</dbReference>
<gene>
    <name evidence="13" type="ORF">ATN01_02215</name>
</gene>
<dbReference type="Proteomes" id="UP000093070">
    <property type="component" value="Chromosome"/>
</dbReference>
<evidence type="ECO:0000256" key="10">
    <source>
        <dbReference type="NCBIfam" id="TIGR01128"/>
    </source>
</evidence>
<dbReference type="InterPro" id="IPR005790">
    <property type="entry name" value="DNA_polIII_delta"/>
</dbReference>
<keyword evidence="4" id="KW-0548">Nucleotidyltransferase</keyword>
<dbReference type="SUPFAM" id="SSF52540">
    <property type="entry name" value="P-loop containing nucleoside triphosphate hydrolases"/>
    <property type="match status" value="1"/>
</dbReference>
<evidence type="ECO:0000259" key="11">
    <source>
        <dbReference type="Pfam" id="PF06144"/>
    </source>
</evidence>
<evidence type="ECO:0000256" key="2">
    <source>
        <dbReference type="ARBA" id="ARBA00017703"/>
    </source>
</evidence>
<dbReference type="Pfam" id="PF14840">
    <property type="entry name" value="DNA_pol3_delt_C"/>
    <property type="match status" value="1"/>
</dbReference>
<sequence>MNIIHLDKFQQHLNNKLNSCYIFLGEDLFLLNKNQNLLLKFANQNGFTEIFTVNIENNQDWEKILNFCNKRNLFLKKTTLIINFSITYLNKKIIKSINEINSLFCSDILFLLKFNHLSHLFKNNQSLNIIKNYGNMISCCTPYNLDFINWIKYEINKKNIKIEEKAFFLLCKYYEGNTSFINDVLDFLFKTCPNISITIENMKKIITEFFNFLPLHWINAILQNNKEKAIYILHTFYQKKYNPLILIRILQKDLLILIYAKHEKIININMLLKKHNVWNTRYKFFKQAIENINYQNCLQAIKILLKIEINIKQKYSKSVWIQLYELTLTLC</sequence>
<evidence type="ECO:0000256" key="3">
    <source>
        <dbReference type="ARBA" id="ARBA00022679"/>
    </source>
</evidence>
<evidence type="ECO:0000256" key="5">
    <source>
        <dbReference type="ARBA" id="ARBA00022705"/>
    </source>
</evidence>
<protein>
    <recommendedName>
        <fullName evidence="2 10">DNA polymerase III subunit delta</fullName>
        <ecNumber evidence="1 10">2.7.7.7</ecNumber>
    </recommendedName>
</protein>
<keyword evidence="6" id="KW-0239">DNA-directed DNA polymerase</keyword>
<evidence type="ECO:0000313" key="14">
    <source>
        <dbReference type="Proteomes" id="UP000093070"/>
    </source>
</evidence>
<evidence type="ECO:0000313" key="13">
    <source>
        <dbReference type="EMBL" id="ANZ22639.1"/>
    </source>
</evidence>
<dbReference type="NCBIfam" id="TIGR01128">
    <property type="entry name" value="holA"/>
    <property type="match status" value="1"/>
</dbReference>
<dbReference type="EMBL" id="CP013259">
    <property type="protein sequence ID" value="ANZ22639.1"/>
    <property type="molecule type" value="Genomic_DNA"/>
</dbReference>
<dbReference type="EC" id="2.7.7.7" evidence="1 10"/>